<dbReference type="InterPro" id="IPR017853">
    <property type="entry name" value="GH"/>
</dbReference>
<name>A0A516PU74_9ACTN</name>
<dbReference type="KEGG" id="mik:FOE78_01120"/>
<protein>
    <submittedName>
        <fullName evidence="4">Glycoside hydrolase family 2</fullName>
    </submittedName>
</protein>
<evidence type="ECO:0000259" key="3">
    <source>
        <dbReference type="Pfam" id="PF02837"/>
    </source>
</evidence>
<dbReference type="Proteomes" id="UP000319263">
    <property type="component" value="Chromosome"/>
</dbReference>
<keyword evidence="5" id="KW-1185">Reference proteome</keyword>
<dbReference type="RefSeq" id="WP_143984688.1">
    <property type="nucleotide sequence ID" value="NZ_CP041692.1"/>
</dbReference>
<evidence type="ECO:0000313" key="4">
    <source>
        <dbReference type="EMBL" id="QDP94699.1"/>
    </source>
</evidence>
<proteinExistence type="inferred from homology"/>
<dbReference type="InterPro" id="IPR036156">
    <property type="entry name" value="Beta-gal/glucu_dom_sf"/>
</dbReference>
<evidence type="ECO:0000256" key="1">
    <source>
        <dbReference type="ARBA" id="ARBA00007401"/>
    </source>
</evidence>
<dbReference type="SUPFAM" id="SSF49785">
    <property type="entry name" value="Galactose-binding domain-like"/>
    <property type="match status" value="1"/>
</dbReference>
<dbReference type="SUPFAM" id="SSF49303">
    <property type="entry name" value="beta-Galactosidase/glucuronidase domain"/>
    <property type="match status" value="1"/>
</dbReference>
<keyword evidence="4" id="KW-0378">Hydrolase</keyword>
<dbReference type="SUPFAM" id="SSF51445">
    <property type="entry name" value="(Trans)glycosidases"/>
    <property type="match status" value="1"/>
</dbReference>
<dbReference type="GO" id="GO:0004553">
    <property type="term" value="F:hydrolase activity, hydrolyzing O-glycosyl compounds"/>
    <property type="evidence" value="ECO:0007669"/>
    <property type="project" value="InterPro"/>
</dbReference>
<dbReference type="GO" id="GO:0005975">
    <property type="term" value="P:carbohydrate metabolic process"/>
    <property type="evidence" value="ECO:0007669"/>
    <property type="project" value="InterPro"/>
</dbReference>
<dbReference type="PANTHER" id="PTHR42732">
    <property type="entry name" value="BETA-GALACTOSIDASE"/>
    <property type="match status" value="1"/>
</dbReference>
<dbReference type="AlphaFoldDB" id="A0A516PU74"/>
<reference evidence="4 5" key="1">
    <citation type="submission" date="2019-07" db="EMBL/GenBank/DDBJ databases">
        <title>Microlunatus dokdonensis sp. nov. isolated from the rhizospheric soil of the wild plant Elymus tsukushiensis.</title>
        <authorList>
            <person name="Ghim S.-Y."/>
            <person name="Hwang Y.-J."/>
            <person name="Son J.-S."/>
            <person name="Shin J.-H."/>
        </authorList>
    </citation>
    <scope>NUCLEOTIDE SEQUENCE [LARGE SCALE GENOMIC DNA]</scope>
    <source>
        <strain evidence="4 5">KUDC0627</strain>
    </source>
</reference>
<dbReference type="Pfam" id="PF02837">
    <property type="entry name" value="Glyco_hydro_2_N"/>
    <property type="match status" value="1"/>
</dbReference>
<evidence type="ECO:0000259" key="2">
    <source>
        <dbReference type="Pfam" id="PF02836"/>
    </source>
</evidence>
<dbReference type="InterPro" id="IPR006103">
    <property type="entry name" value="Glyco_hydro_2_cat"/>
</dbReference>
<feature type="domain" description="Glycosyl hydrolases family 2 sugar binding" evidence="3">
    <location>
        <begin position="79"/>
        <end position="152"/>
    </location>
</feature>
<dbReference type="EMBL" id="CP041692">
    <property type="protein sequence ID" value="QDP94699.1"/>
    <property type="molecule type" value="Genomic_DNA"/>
</dbReference>
<dbReference type="Gene3D" id="3.20.20.80">
    <property type="entry name" value="Glycosidases"/>
    <property type="match status" value="1"/>
</dbReference>
<accession>A0A516PU74</accession>
<comment type="similarity">
    <text evidence="1">Belongs to the glycosyl hydrolase 2 family.</text>
</comment>
<dbReference type="InterPro" id="IPR051913">
    <property type="entry name" value="GH2_Domain-Containing"/>
</dbReference>
<dbReference type="PANTHER" id="PTHR42732:SF3">
    <property type="entry name" value="HYDROLASE"/>
    <property type="match status" value="1"/>
</dbReference>
<dbReference type="InterPro" id="IPR006104">
    <property type="entry name" value="Glyco_hydro_2_N"/>
</dbReference>
<dbReference type="InterPro" id="IPR008979">
    <property type="entry name" value="Galactose-bd-like_sf"/>
</dbReference>
<organism evidence="4 5">
    <name type="scientific">Microlunatus elymi</name>
    <dbReference type="NCBI Taxonomy" id="2596828"/>
    <lineage>
        <taxon>Bacteria</taxon>
        <taxon>Bacillati</taxon>
        <taxon>Actinomycetota</taxon>
        <taxon>Actinomycetes</taxon>
        <taxon>Propionibacteriales</taxon>
        <taxon>Propionibacteriaceae</taxon>
        <taxon>Microlunatus</taxon>
    </lineage>
</organism>
<dbReference type="Gene3D" id="2.60.120.260">
    <property type="entry name" value="Galactose-binding domain-like"/>
    <property type="match status" value="1"/>
</dbReference>
<dbReference type="Pfam" id="PF02836">
    <property type="entry name" value="Glyco_hydro_2_C"/>
    <property type="match status" value="1"/>
</dbReference>
<evidence type="ECO:0000313" key="5">
    <source>
        <dbReference type="Proteomes" id="UP000319263"/>
    </source>
</evidence>
<gene>
    <name evidence="4" type="ORF">FOE78_01120</name>
</gene>
<feature type="domain" description="Glycoside hydrolase family 2 catalytic" evidence="2">
    <location>
        <begin position="305"/>
        <end position="535"/>
    </location>
</feature>
<sequence length="616" mass="68334">MSIALRASQQDGSYPRPQLLRPAWTDLSDTWSFRYDDEDRGLTEGWRQGLPAADGGPDSIVVPFPPESVASGIGDTGFHPVVWYARNFGEHELSAAGEAGGRTLLHFGAVDYFAEVWLNGQYLGDHEGGNTPFSFDVTDALVDGDQLLVVRAYDDPHDLTQPRGKQDWHRDPHAIWYHRTTGIWQPVWLERVPATSIAELAWIPDLFTATVRLTASIRGPIGSGASLRTVLDFDGEQLAELSFPVDRAKIDITIPLPRQRNGQGYDEVIWTPEQPRLVDAAVQLVSDGTVTDEVNSYLGLRSAVVDGGHFLLNDRPYDVRSVLNQGYWPDSHLAAPSAAALRREVELIKELGFNAARIHQKVEDPRFLFWADKLGLLVWGEIANAYEFSFDAVRRLAAEWTEAVRRDLSHPCIVSWVPINESWGVQHNPQQTDQQAYQRALADLTRALDPSRPVLSNEGWEHQNSDIIGIHDYQQDAGILAETYARLENRTEVLSGVGPAGRRIMIKNATLGGEQYGAGGVPGDHGQPIMLTEFGGISYAPDDAPERHWGYSAVTDADTFRTRLTALYDAVRASRLLSGSCYTQLTDTLQETNGLLTARREPKLPMAELRKAILGD</sequence>
<dbReference type="OrthoDB" id="9762066at2"/>